<dbReference type="EMBL" id="GBXM01016494">
    <property type="protein sequence ID" value="JAH92083.1"/>
    <property type="molecule type" value="Transcribed_RNA"/>
</dbReference>
<proteinExistence type="predicted"/>
<organism evidence="1">
    <name type="scientific">Anguilla anguilla</name>
    <name type="common">European freshwater eel</name>
    <name type="synonym">Muraena anguilla</name>
    <dbReference type="NCBI Taxonomy" id="7936"/>
    <lineage>
        <taxon>Eukaryota</taxon>
        <taxon>Metazoa</taxon>
        <taxon>Chordata</taxon>
        <taxon>Craniata</taxon>
        <taxon>Vertebrata</taxon>
        <taxon>Euteleostomi</taxon>
        <taxon>Actinopterygii</taxon>
        <taxon>Neopterygii</taxon>
        <taxon>Teleostei</taxon>
        <taxon>Anguilliformes</taxon>
        <taxon>Anguillidae</taxon>
        <taxon>Anguilla</taxon>
    </lineage>
</organism>
<protein>
    <submittedName>
        <fullName evidence="1">Uncharacterized protein</fullName>
    </submittedName>
</protein>
<reference evidence="1" key="1">
    <citation type="submission" date="2014-11" db="EMBL/GenBank/DDBJ databases">
        <authorList>
            <person name="Amaro Gonzalez C."/>
        </authorList>
    </citation>
    <scope>NUCLEOTIDE SEQUENCE</scope>
</reference>
<name>A0A0E9WRJ2_ANGAN</name>
<dbReference type="AlphaFoldDB" id="A0A0E9WRJ2"/>
<accession>A0A0E9WRJ2</accession>
<sequence>MHPSKCLSVASLLSRRVLKGIWNCVLLKVESILFYFCLETPVGGSLEGMEGFLCNSHSNALNRLDFPGCRIAICPHWDWNP</sequence>
<evidence type="ECO:0000313" key="1">
    <source>
        <dbReference type="EMBL" id="JAH92083.1"/>
    </source>
</evidence>
<reference evidence="1" key="2">
    <citation type="journal article" date="2015" name="Fish Shellfish Immunol.">
        <title>Early steps in the European eel (Anguilla anguilla)-Vibrio vulnificus interaction in the gills: Role of the RtxA13 toxin.</title>
        <authorList>
            <person name="Callol A."/>
            <person name="Pajuelo D."/>
            <person name="Ebbesson L."/>
            <person name="Teles M."/>
            <person name="MacKenzie S."/>
            <person name="Amaro C."/>
        </authorList>
    </citation>
    <scope>NUCLEOTIDE SEQUENCE</scope>
</reference>